<dbReference type="RefSeq" id="WP_111599787.1">
    <property type="nucleotide sequence ID" value="NZ_QLLL01000009.1"/>
</dbReference>
<dbReference type="Proteomes" id="UP000249547">
    <property type="component" value="Unassembled WGS sequence"/>
</dbReference>
<evidence type="ECO:0008006" key="4">
    <source>
        <dbReference type="Google" id="ProtNLM"/>
    </source>
</evidence>
<feature type="transmembrane region" description="Helical" evidence="1">
    <location>
        <begin position="12"/>
        <end position="32"/>
    </location>
</feature>
<organism evidence="2 3">
    <name type="scientific">Chitinophaga skermanii</name>
    <dbReference type="NCBI Taxonomy" id="331697"/>
    <lineage>
        <taxon>Bacteria</taxon>
        <taxon>Pseudomonadati</taxon>
        <taxon>Bacteroidota</taxon>
        <taxon>Chitinophagia</taxon>
        <taxon>Chitinophagales</taxon>
        <taxon>Chitinophagaceae</taxon>
        <taxon>Chitinophaga</taxon>
    </lineage>
</organism>
<feature type="transmembrane region" description="Helical" evidence="1">
    <location>
        <begin position="131"/>
        <end position="150"/>
    </location>
</feature>
<reference evidence="2 3" key="1">
    <citation type="submission" date="2018-06" db="EMBL/GenBank/DDBJ databases">
        <title>Genomic Encyclopedia of Archaeal and Bacterial Type Strains, Phase II (KMG-II): from individual species to whole genera.</title>
        <authorList>
            <person name="Goeker M."/>
        </authorList>
    </citation>
    <scope>NUCLEOTIDE SEQUENCE [LARGE SCALE GENOMIC DNA]</scope>
    <source>
        <strain evidence="2 3">DSM 23857</strain>
    </source>
</reference>
<sequence>MHPVKKSIFSHIMTAGLIVGTLDGLAACIQFIIRSGGFAVEKIFLFIAGGVLGKTAFQGGMGVVLLGIVLHYCIAMGFTAMYFLLYPRVLRVVKNRFWAAVLFGVSTWLVMNLIVLPLSLLPRIVPSVEQVLIGMGILIVAVGWPIVVLAERYYKR</sequence>
<dbReference type="AlphaFoldDB" id="A0A327Q5M8"/>
<evidence type="ECO:0000313" key="2">
    <source>
        <dbReference type="EMBL" id="RAI99835.1"/>
    </source>
</evidence>
<feature type="transmembrane region" description="Helical" evidence="1">
    <location>
        <begin position="97"/>
        <end position="119"/>
    </location>
</feature>
<keyword evidence="1" id="KW-0812">Transmembrane</keyword>
<evidence type="ECO:0000313" key="3">
    <source>
        <dbReference type="Proteomes" id="UP000249547"/>
    </source>
</evidence>
<keyword evidence="3" id="KW-1185">Reference proteome</keyword>
<gene>
    <name evidence="2" type="ORF">LX64_04388</name>
</gene>
<dbReference type="EMBL" id="QLLL01000009">
    <property type="protein sequence ID" value="RAI99835.1"/>
    <property type="molecule type" value="Genomic_DNA"/>
</dbReference>
<accession>A0A327Q5M8</accession>
<comment type="caution">
    <text evidence="2">The sequence shown here is derived from an EMBL/GenBank/DDBJ whole genome shotgun (WGS) entry which is preliminary data.</text>
</comment>
<protein>
    <recommendedName>
        <fullName evidence="4">DUF1440 domain-containing protein</fullName>
    </recommendedName>
</protein>
<keyword evidence="1" id="KW-0472">Membrane</keyword>
<dbReference type="OrthoDB" id="7564746at2"/>
<proteinExistence type="predicted"/>
<feature type="transmembrane region" description="Helical" evidence="1">
    <location>
        <begin position="63"/>
        <end position="85"/>
    </location>
</feature>
<evidence type="ECO:0000256" key="1">
    <source>
        <dbReference type="SAM" id="Phobius"/>
    </source>
</evidence>
<keyword evidence="1" id="KW-1133">Transmembrane helix</keyword>
<name>A0A327Q5M8_9BACT</name>